<feature type="region of interest" description="Disordered" evidence="16">
    <location>
        <begin position="421"/>
        <end position="441"/>
    </location>
</feature>
<evidence type="ECO:0000256" key="5">
    <source>
        <dbReference type="ARBA" id="ARBA00013958"/>
    </source>
</evidence>
<evidence type="ECO:0000256" key="9">
    <source>
        <dbReference type="ARBA" id="ARBA00022764"/>
    </source>
</evidence>
<dbReference type="Pfam" id="PF13365">
    <property type="entry name" value="Trypsin_2"/>
    <property type="match status" value="1"/>
</dbReference>
<dbReference type="SUPFAM" id="SSF50156">
    <property type="entry name" value="PDZ domain-like"/>
    <property type="match status" value="2"/>
</dbReference>
<feature type="domain" description="PDZ" evidence="18">
    <location>
        <begin position="435"/>
        <end position="500"/>
    </location>
</feature>
<keyword evidence="7" id="KW-0732">Signal</keyword>
<evidence type="ECO:0000256" key="17">
    <source>
        <dbReference type="SAM" id="Phobius"/>
    </source>
</evidence>
<gene>
    <name evidence="19" type="ORF">SAMN02982917_4407</name>
</gene>
<evidence type="ECO:0000256" key="12">
    <source>
        <dbReference type="ARBA" id="ARBA00023016"/>
    </source>
</evidence>
<feature type="compositionally biased region" description="Basic and acidic residues" evidence="16">
    <location>
        <begin position="426"/>
        <end position="437"/>
    </location>
</feature>
<evidence type="ECO:0000256" key="8">
    <source>
        <dbReference type="ARBA" id="ARBA00022737"/>
    </source>
</evidence>
<dbReference type="InterPro" id="IPR036034">
    <property type="entry name" value="PDZ_sf"/>
</dbReference>
<dbReference type="Pfam" id="PF13180">
    <property type="entry name" value="PDZ_2"/>
    <property type="match status" value="2"/>
</dbReference>
<dbReference type="GO" id="GO:0006508">
    <property type="term" value="P:proteolysis"/>
    <property type="evidence" value="ECO:0007669"/>
    <property type="project" value="UniProtKB-KW"/>
</dbReference>
<keyword evidence="17" id="KW-0812">Transmembrane</keyword>
<keyword evidence="17" id="KW-0472">Membrane</keyword>
<keyword evidence="8" id="KW-0677">Repeat</keyword>
<evidence type="ECO:0000256" key="14">
    <source>
        <dbReference type="PIRSR" id="PIRSR611782-1"/>
    </source>
</evidence>
<name>A0A1X7GV30_9PROT</name>
<dbReference type="PRINTS" id="PR00834">
    <property type="entry name" value="PROTEASES2C"/>
</dbReference>
<feature type="binding site" evidence="15">
    <location>
        <position position="162"/>
    </location>
    <ligand>
        <name>substrate</name>
    </ligand>
</feature>
<feature type="transmembrane region" description="Helical" evidence="17">
    <location>
        <begin position="28"/>
        <end position="53"/>
    </location>
</feature>
<feature type="binding site" evidence="15">
    <location>
        <begin position="264"/>
        <end position="266"/>
    </location>
    <ligand>
        <name>substrate</name>
    </ligand>
</feature>
<sequence length="538" mass="57153">MIRIPNFEPATRGAVAEARSRKAGVRPLVAAIVWGMTSVMAGGAVMGALAGAVPAQAQAAQAQTTQTQAATPPRNAPGSFADLAEKLLPAVVNISTSQNAPQRPQGQRPEIPQFPPGSPFEDFFRDFFDRQQQQDQPQRKATSLGSGFVIDSKNGYVVTNNHVVQDADEITVILQDDTNIKAELVGKDSKTDLALLKIKTSHPLVAVPFGDSDAMRVGDWVLAIGNPFGLGGSVTAGIISARQRNIDAGPYDDFLQTDASINRGNSGGPMFNLNGEVIGINTAIFSPSGGSVGIGFAIPSNLAKQVVAQLKEYGKTRRGWLGVRIQAVTPEIAESLGLPNHKGALVASVTPEGPAAKGGIQAGDVVTKFDGKEIDEMRRLPRVVAETAIDKAVPVEVWRKGKSQTVQVKVGELEAAEEQGLLAAGPDDKQEPKEKAPVQKPTESLGMKLTTITPELRQQYEIKPDMKGVVITEVAGNSTAAEKGLRAGDVIIEVGQEEVRKPEDVTAKVQKAKEQNKKSVLLLVDRKGDLRFVAIPLS</sequence>
<evidence type="ECO:0000256" key="16">
    <source>
        <dbReference type="SAM" id="MobiDB-lite"/>
    </source>
</evidence>
<dbReference type="AlphaFoldDB" id="A0A1X7GV30"/>
<dbReference type="GO" id="GO:0004252">
    <property type="term" value="F:serine-type endopeptidase activity"/>
    <property type="evidence" value="ECO:0007669"/>
    <property type="project" value="InterPro"/>
</dbReference>
<feature type="active site" description="Charge relay system" evidence="14">
    <location>
        <position position="192"/>
    </location>
</feature>
<dbReference type="CDD" id="cd10839">
    <property type="entry name" value="cpPDZ1_DegP-like"/>
    <property type="match status" value="1"/>
</dbReference>
<dbReference type="FunFam" id="2.40.10.120:FF:000007">
    <property type="entry name" value="Periplasmic serine endoprotease DegP-like"/>
    <property type="match status" value="1"/>
</dbReference>
<dbReference type="SUPFAM" id="SSF50494">
    <property type="entry name" value="Trypsin-like serine proteases"/>
    <property type="match status" value="1"/>
</dbReference>
<organism evidence="19 20">
    <name type="scientific">Azospirillum oryzae</name>
    <dbReference type="NCBI Taxonomy" id="286727"/>
    <lineage>
        <taxon>Bacteria</taxon>
        <taxon>Pseudomonadati</taxon>
        <taxon>Pseudomonadota</taxon>
        <taxon>Alphaproteobacteria</taxon>
        <taxon>Rhodospirillales</taxon>
        <taxon>Azospirillaceae</taxon>
        <taxon>Azospirillum</taxon>
    </lineage>
</organism>
<evidence type="ECO:0000256" key="13">
    <source>
        <dbReference type="ARBA" id="ARBA00032850"/>
    </source>
</evidence>
<dbReference type="Gene3D" id="2.40.10.120">
    <property type="match status" value="1"/>
</dbReference>
<dbReference type="GO" id="GO:0042597">
    <property type="term" value="C:periplasmic space"/>
    <property type="evidence" value="ECO:0007669"/>
    <property type="project" value="UniProtKB-SubCell"/>
</dbReference>
<dbReference type="InterPro" id="IPR001940">
    <property type="entry name" value="Peptidase_S1C"/>
</dbReference>
<reference evidence="19 20" key="1">
    <citation type="submission" date="2017-04" db="EMBL/GenBank/DDBJ databases">
        <authorList>
            <person name="Afonso C.L."/>
            <person name="Miller P.J."/>
            <person name="Scott M.A."/>
            <person name="Spackman E."/>
            <person name="Goraichik I."/>
            <person name="Dimitrov K.M."/>
            <person name="Suarez D.L."/>
            <person name="Swayne D.E."/>
        </authorList>
    </citation>
    <scope>NUCLEOTIDE SEQUENCE [LARGE SCALE GENOMIC DNA]</scope>
    <source>
        <strain evidence="19 20">A2P</strain>
    </source>
</reference>
<keyword evidence="12" id="KW-0346">Stress response</keyword>
<accession>A0A1X7GV30</accession>
<feature type="binding site" evidence="15">
    <location>
        <position position="192"/>
    </location>
    <ligand>
        <name>substrate</name>
    </ligand>
</feature>
<keyword evidence="6 19" id="KW-0645">Protease</keyword>
<evidence type="ECO:0000256" key="6">
    <source>
        <dbReference type="ARBA" id="ARBA00022670"/>
    </source>
</evidence>
<dbReference type="InterPro" id="IPR011782">
    <property type="entry name" value="Pept_S1C_Do"/>
</dbReference>
<dbReference type="InterPro" id="IPR009003">
    <property type="entry name" value="Peptidase_S1_PA"/>
</dbReference>
<proteinExistence type="inferred from homology"/>
<keyword evidence="10" id="KW-0378">Hydrolase</keyword>
<evidence type="ECO:0000256" key="7">
    <source>
        <dbReference type="ARBA" id="ARBA00022729"/>
    </source>
</evidence>
<comment type="subcellular location">
    <subcellularLocation>
        <location evidence="2">Periplasm</location>
    </subcellularLocation>
</comment>
<dbReference type="PROSITE" id="PS50106">
    <property type="entry name" value="PDZ"/>
    <property type="match status" value="2"/>
</dbReference>
<keyword evidence="11" id="KW-0720">Serine protease</keyword>
<evidence type="ECO:0000256" key="2">
    <source>
        <dbReference type="ARBA" id="ARBA00004418"/>
    </source>
</evidence>
<dbReference type="SMART" id="SM00228">
    <property type="entry name" value="PDZ"/>
    <property type="match status" value="2"/>
</dbReference>
<dbReference type="PANTHER" id="PTHR22939:SF130">
    <property type="entry name" value="PERIPLASMIC SERINE ENDOPROTEASE DEGP-LIKE-RELATED"/>
    <property type="match status" value="1"/>
</dbReference>
<feature type="active site" description="Charge relay system" evidence="14">
    <location>
        <position position="162"/>
    </location>
</feature>
<comment type="catalytic activity">
    <reaction evidence="1">
        <text>Acts on substrates that are at least partially unfolded. The cleavage site P1 residue is normally between a pair of hydrophobic residues, such as Val-|-Val.</text>
        <dbReference type="EC" id="3.4.21.107"/>
    </reaction>
</comment>
<keyword evidence="9" id="KW-0574">Periplasm</keyword>
<evidence type="ECO:0000313" key="20">
    <source>
        <dbReference type="Proteomes" id="UP000192936"/>
    </source>
</evidence>
<dbReference type="PANTHER" id="PTHR22939">
    <property type="entry name" value="SERINE PROTEASE FAMILY S1C HTRA-RELATED"/>
    <property type="match status" value="1"/>
</dbReference>
<comment type="similarity">
    <text evidence="3">Belongs to the peptidase S1C family.</text>
</comment>
<dbReference type="EMBL" id="FXAK01000007">
    <property type="protein sequence ID" value="SMF75016.1"/>
    <property type="molecule type" value="Genomic_DNA"/>
</dbReference>
<evidence type="ECO:0000256" key="1">
    <source>
        <dbReference type="ARBA" id="ARBA00001772"/>
    </source>
</evidence>
<evidence type="ECO:0000313" key="19">
    <source>
        <dbReference type="EMBL" id="SMF75016.1"/>
    </source>
</evidence>
<dbReference type="InterPro" id="IPR001478">
    <property type="entry name" value="PDZ"/>
</dbReference>
<evidence type="ECO:0000256" key="3">
    <source>
        <dbReference type="ARBA" id="ARBA00010541"/>
    </source>
</evidence>
<dbReference type="NCBIfam" id="TIGR02037">
    <property type="entry name" value="degP_htrA_DO"/>
    <property type="match status" value="1"/>
</dbReference>
<keyword evidence="17" id="KW-1133">Transmembrane helix</keyword>
<protein>
    <recommendedName>
        <fullName evidence="5">Probable periplasmic serine endoprotease DegP-like</fullName>
        <ecNumber evidence="4">3.4.21.107</ecNumber>
    </recommendedName>
    <alternativeName>
        <fullName evidence="13">Protease Do</fullName>
    </alternativeName>
</protein>
<dbReference type="EC" id="3.4.21.107" evidence="4"/>
<evidence type="ECO:0000256" key="11">
    <source>
        <dbReference type="ARBA" id="ARBA00022825"/>
    </source>
</evidence>
<feature type="domain" description="PDZ" evidence="18">
    <location>
        <begin position="310"/>
        <end position="377"/>
    </location>
</feature>
<feature type="active site" description="Charge relay system" evidence="14">
    <location>
        <position position="266"/>
    </location>
</feature>
<evidence type="ECO:0000259" key="18">
    <source>
        <dbReference type="PROSITE" id="PS50106"/>
    </source>
</evidence>
<dbReference type="STRING" id="286727.SAMN02982917_4407"/>
<evidence type="ECO:0000256" key="10">
    <source>
        <dbReference type="ARBA" id="ARBA00022801"/>
    </source>
</evidence>
<evidence type="ECO:0000256" key="15">
    <source>
        <dbReference type="PIRSR" id="PIRSR611782-2"/>
    </source>
</evidence>
<dbReference type="Proteomes" id="UP000192936">
    <property type="component" value="Unassembled WGS sequence"/>
</dbReference>
<evidence type="ECO:0000256" key="4">
    <source>
        <dbReference type="ARBA" id="ARBA00013035"/>
    </source>
</evidence>
<dbReference type="Gene3D" id="2.30.42.10">
    <property type="match status" value="2"/>
</dbReference>